<proteinExistence type="inferred from homology"/>
<dbReference type="EMBL" id="MJGC01000045">
    <property type="protein sequence ID" value="OEJ75741.1"/>
    <property type="molecule type" value="Genomic_DNA"/>
</dbReference>
<comment type="subcellular location">
    <subcellularLocation>
        <location evidence="1">Cell membrane</location>
        <topology evidence="1">Multi-pass membrane protein</topology>
    </subcellularLocation>
</comment>
<organism evidence="10">
    <name type="scientific">Desertifilum tharense IPPAS B-1220</name>
    <dbReference type="NCBI Taxonomy" id="1781255"/>
    <lineage>
        <taxon>Bacteria</taxon>
        <taxon>Bacillati</taxon>
        <taxon>Cyanobacteriota</taxon>
        <taxon>Cyanophyceae</taxon>
        <taxon>Desertifilales</taxon>
        <taxon>Desertifilaceae</taxon>
        <taxon>Desertifilum</taxon>
    </lineage>
</organism>
<name>A0A1E5QMA7_9CYAN</name>
<dbReference type="PROSITE" id="PS51012">
    <property type="entry name" value="ABC_TM2"/>
    <property type="match status" value="1"/>
</dbReference>
<keyword evidence="4" id="KW-1003">Cell membrane</keyword>
<dbReference type="InterPro" id="IPR047817">
    <property type="entry name" value="ABC2_TM_bact-type"/>
</dbReference>
<dbReference type="STRING" id="1781255.BH720_08160"/>
<dbReference type="GO" id="GO:0140359">
    <property type="term" value="F:ABC-type transporter activity"/>
    <property type="evidence" value="ECO:0007669"/>
    <property type="project" value="InterPro"/>
</dbReference>
<comment type="caution">
    <text evidence="10">The sequence shown here is derived from an EMBL/GenBank/DDBJ whole genome shotgun (WGS) entry which is preliminary data.</text>
</comment>
<evidence type="ECO:0000256" key="5">
    <source>
        <dbReference type="ARBA" id="ARBA00022692"/>
    </source>
</evidence>
<dbReference type="PANTHER" id="PTHR30294:SF29">
    <property type="entry name" value="MULTIDRUG ABC TRANSPORTER PERMEASE YBHS-RELATED"/>
    <property type="match status" value="1"/>
</dbReference>
<feature type="transmembrane region" description="Helical" evidence="8">
    <location>
        <begin position="175"/>
        <end position="197"/>
    </location>
</feature>
<dbReference type="RefSeq" id="WP_069966688.1">
    <property type="nucleotide sequence ID" value="NZ_CM124774.1"/>
</dbReference>
<gene>
    <name evidence="10" type="ORF">BH720_08160</name>
</gene>
<dbReference type="PANTHER" id="PTHR30294">
    <property type="entry name" value="MEMBRANE COMPONENT OF ABC TRANSPORTER YHHJ-RELATED"/>
    <property type="match status" value="1"/>
</dbReference>
<dbReference type="InterPro" id="IPR051449">
    <property type="entry name" value="ABC-2_transporter_component"/>
</dbReference>
<dbReference type="OrthoDB" id="9808686at2"/>
<feature type="transmembrane region" description="Helical" evidence="8">
    <location>
        <begin position="287"/>
        <end position="306"/>
    </location>
</feature>
<dbReference type="InterPro" id="IPR013525">
    <property type="entry name" value="ABC2_TM"/>
</dbReference>
<evidence type="ECO:0000256" key="6">
    <source>
        <dbReference type="ARBA" id="ARBA00022989"/>
    </source>
</evidence>
<feature type="transmembrane region" description="Helical" evidence="8">
    <location>
        <begin position="224"/>
        <end position="246"/>
    </location>
</feature>
<dbReference type="Gene3D" id="3.40.1710.10">
    <property type="entry name" value="abc type-2 transporter like domain"/>
    <property type="match status" value="1"/>
</dbReference>
<evidence type="ECO:0000256" key="2">
    <source>
        <dbReference type="ARBA" id="ARBA00007783"/>
    </source>
</evidence>
<evidence type="ECO:0000256" key="7">
    <source>
        <dbReference type="ARBA" id="ARBA00023136"/>
    </source>
</evidence>
<protein>
    <submittedName>
        <fullName evidence="10">ABC transporter</fullName>
    </submittedName>
</protein>
<evidence type="ECO:0000256" key="3">
    <source>
        <dbReference type="ARBA" id="ARBA00022448"/>
    </source>
</evidence>
<keyword evidence="3" id="KW-0813">Transport</keyword>
<dbReference type="Pfam" id="PF12698">
    <property type="entry name" value="ABC2_membrane_3"/>
    <property type="match status" value="1"/>
</dbReference>
<keyword evidence="6 8" id="KW-1133">Transmembrane helix</keyword>
<feature type="transmembrane region" description="Helical" evidence="8">
    <location>
        <begin position="252"/>
        <end position="275"/>
    </location>
</feature>
<evidence type="ECO:0000256" key="1">
    <source>
        <dbReference type="ARBA" id="ARBA00004651"/>
    </source>
</evidence>
<keyword evidence="5 8" id="KW-0812">Transmembrane</keyword>
<comment type="similarity">
    <text evidence="2">Belongs to the ABC-2 integral membrane protein family.</text>
</comment>
<evidence type="ECO:0000256" key="8">
    <source>
        <dbReference type="SAM" id="Phobius"/>
    </source>
</evidence>
<keyword evidence="7 8" id="KW-0472">Membrane</keyword>
<feature type="transmembrane region" description="Helical" evidence="8">
    <location>
        <begin position="21"/>
        <end position="41"/>
    </location>
</feature>
<feature type="domain" description="ABC transmembrane type-2" evidence="9">
    <location>
        <begin position="130"/>
        <end position="367"/>
    </location>
</feature>
<evidence type="ECO:0000313" key="10">
    <source>
        <dbReference type="EMBL" id="OEJ75741.1"/>
    </source>
</evidence>
<reference evidence="10" key="1">
    <citation type="submission" date="2016-09" db="EMBL/GenBank/DDBJ databases">
        <title>Draft genome of thermotolerant cyanobacterium Desertifilum sp. strain IPPAS B-1220.</title>
        <authorList>
            <person name="Sinetova M.A."/>
            <person name="Bolakhan K."/>
            <person name="Zayadan B.K."/>
            <person name="Mironov K.S."/>
            <person name="Ustinova V."/>
            <person name="Kupriyanova E.V."/>
            <person name="Sidorov R.A."/>
            <person name="Skrypnik A.N."/>
            <person name="Gogoleva N.E."/>
            <person name="Gogolev Y.V."/>
            <person name="Los D.A."/>
        </authorList>
    </citation>
    <scope>NUCLEOTIDE SEQUENCE [LARGE SCALE GENOMIC DNA]</scope>
    <source>
        <strain evidence="10">IPPAS B-1220</strain>
    </source>
</reference>
<dbReference type="GO" id="GO:0005886">
    <property type="term" value="C:plasma membrane"/>
    <property type="evidence" value="ECO:0007669"/>
    <property type="project" value="UniProtKB-SubCell"/>
</dbReference>
<accession>A0A1E5QMA7</accession>
<dbReference type="AlphaFoldDB" id="A0A1E5QMA7"/>
<feature type="transmembrane region" description="Helical" evidence="8">
    <location>
        <begin position="341"/>
        <end position="360"/>
    </location>
</feature>
<evidence type="ECO:0000259" key="9">
    <source>
        <dbReference type="PROSITE" id="PS51012"/>
    </source>
</evidence>
<evidence type="ECO:0000256" key="4">
    <source>
        <dbReference type="ARBA" id="ARBA00022475"/>
    </source>
</evidence>
<sequence>MSQRILSQCRKELAQFQRDRLTLALAFILPLMTLLIFGFAIRLEVQNIALAVRDYDNSPLSRAYIERLFATRQFQPVRMVELSSIHPEAIIDAGKAKAVVLIPPDFSRQIQSNFPVDVQVLVDGTDVNNARIIKNSLQATTQFFLRQTRFQTPANLIVARIRLWFNPGRQESLSIIPGLYAVILWIYPSLLMAIAMVREKEKGTLLQVYASSLTATELLLGKGLAYLLVGISEAIIVMTLGAMIWHLRFATFPIPLLVGTLLFIADAVFFGLLIGVRTSNQNSAVQAVALIGFLTALLLSGFIYPLNNIPFPLSLISTIVPARYYIEITRDAFVRGTGIPGVWFALVMLVVLGFLLFSAARKGLSKMQL</sequence>